<dbReference type="OrthoDB" id="2133778at2759"/>
<reference evidence="9" key="1">
    <citation type="journal article" date="2020" name="bioRxiv">
        <title>Comparative genomics of Chlamydomonas.</title>
        <authorList>
            <person name="Craig R.J."/>
            <person name="Hasan A.R."/>
            <person name="Ness R.W."/>
            <person name="Keightley P.D."/>
        </authorList>
    </citation>
    <scope>NUCLEOTIDE SEQUENCE</scope>
    <source>
        <strain evidence="9">CCAP 11/173</strain>
    </source>
</reference>
<dbReference type="GO" id="GO:0016020">
    <property type="term" value="C:membrane"/>
    <property type="evidence" value="ECO:0007669"/>
    <property type="project" value="UniProtKB-SubCell"/>
</dbReference>
<protein>
    <recommendedName>
        <fullName evidence="11">Auxin efflux carrier component</fullName>
    </recommendedName>
</protein>
<dbReference type="PANTHER" id="PTHR31752">
    <property type="entry name" value="AUXIN EFFLUX CARRIER COMPONENT 1B-RELATED"/>
    <property type="match status" value="1"/>
</dbReference>
<feature type="transmembrane region" description="Helical" evidence="8">
    <location>
        <begin position="100"/>
        <end position="127"/>
    </location>
</feature>
<comment type="caution">
    <text evidence="9">The sequence shown here is derived from an EMBL/GenBank/DDBJ whole genome shotgun (WGS) entry which is preliminary data.</text>
</comment>
<feature type="compositionally biased region" description="Low complexity" evidence="7">
    <location>
        <begin position="404"/>
        <end position="419"/>
    </location>
</feature>
<feature type="transmembrane region" description="Helical" evidence="8">
    <location>
        <begin position="446"/>
        <end position="466"/>
    </location>
</feature>
<organism evidence="9 10">
    <name type="scientific">Chlamydomonas schloesseri</name>
    <dbReference type="NCBI Taxonomy" id="2026947"/>
    <lineage>
        <taxon>Eukaryota</taxon>
        <taxon>Viridiplantae</taxon>
        <taxon>Chlorophyta</taxon>
        <taxon>core chlorophytes</taxon>
        <taxon>Chlorophyceae</taxon>
        <taxon>CS clade</taxon>
        <taxon>Chlamydomonadales</taxon>
        <taxon>Chlamydomonadaceae</taxon>
        <taxon>Chlamydomonas</taxon>
    </lineage>
</organism>
<keyword evidence="4 8" id="KW-0812">Transmembrane</keyword>
<dbReference type="EMBL" id="JAEHOD010000013">
    <property type="protein sequence ID" value="KAG2449599.1"/>
    <property type="molecule type" value="Genomic_DNA"/>
</dbReference>
<feature type="region of interest" description="Disordered" evidence="7">
    <location>
        <begin position="192"/>
        <end position="224"/>
    </location>
</feature>
<dbReference type="InterPro" id="IPR004776">
    <property type="entry name" value="Mem_transp_PIN-like"/>
</dbReference>
<evidence type="ECO:0000256" key="4">
    <source>
        <dbReference type="ARBA" id="ARBA00022692"/>
    </source>
</evidence>
<feature type="transmembrane region" description="Helical" evidence="8">
    <location>
        <begin position="551"/>
        <end position="571"/>
    </location>
</feature>
<feature type="region of interest" description="Disordered" evidence="7">
    <location>
        <begin position="404"/>
        <end position="433"/>
    </location>
</feature>
<keyword evidence="3" id="KW-0813">Transport</keyword>
<feature type="transmembrane region" description="Helical" evidence="8">
    <location>
        <begin position="524"/>
        <end position="545"/>
    </location>
</feature>
<evidence type="ECO:0000313" key="9">
    <source>
        <dbReference type="EMBL" id="KAG2449599.1"/>
    </source>
</evidence>
<feature type="region of interest" description="Disordered" evidence="7">
    <location>
        <begin position="359"/>
        <end position="378"/>
    </location>
</feature>
<evidence type="ECO:0000256" key="2">
    <source>
        <dbReference type="ARBA" id="ARBA00009177"/>
    </source>
</evidence>
<dbReference type="Pfam" id="PF03547">
    <property type="entry name" value="Mem_trans"/>
    <property type="match status" value="1"/>
</dbReference>
<feature type="transmembrane region" description="Helical" evidence="8">
    <location>
        <begin position="486"/>
        <end position="504"/>
    </location>
</feature>
<dbReference type="InterPro" id="IPR051107">
    <property type="entry name" value="Auxin_Efflux_Carrier"/>
</dbReference>
<evidence type="ECO:0000256" key="6">
    <source>
        <dbReference type="ARBA" id="ARBA00023136"/>
    </source>
</evidence>
<comment type="subcellular location">
    <subcellularLocation>
        <location evidence="1">Membrane</location>
        <topology evidence="1">Multi-pass membrane protein</topology>
    </subcellularLocation>
</comment>
<comment type="similarity">
    <text evidence="2">Belongs to the auxin efflux carrier (TC 2.A.69.1) family.</text>
</comment>
<evidence type="ECO:0000256" key="7">
    <source>
        <dbReference type="SAM" id="MobiDB-lite"/>
    </source>
</evidence>
<dbReference type="PANTHER" id="PTHR31752:SF18">
    <property type="entry name" value="AUXIN EFFLUX CARRIER COMPONENT 1"/>
    <property type="match status" value="1"/>
</dbReference>
<evidence type="ECO:0000313" key="10">
    <source>
        <dbReference type="Proteomes" id="UP000613740"/>
    </source>
</evidence>
<dbReference type="Proteomes" id="UP000613740">
    <property type="component" value="Unassembled WGS sequence"/>
</dbReference>
<dbReference type="AlphaFoldDB" id="A0A835WLV4"/>
<feature type="transmembrane region" description="Helical" evidence="8">
    <location>
        <begin position="583"/>
        <end position="606"/>
    </location>
</feature>
<accession>A0A835WLV4</accession>
<name>A0A835WLV4_9CHLO</name>
<keyword evidence="5 8" id="KW-1133">Transmembrane helix</keyword>
<sequence>MLNERYLPVVTTGIQTLCIIGAGRLAANRGLFEPTSVCRILNRFVVVVCLPALQFWLLAIKTDMRNMEMACTAWVVVFERGKLSRIGVHSLVLVANNTGILAPVVLEAAVGPSAAAIGMLATIVLYFQQLPTAMVLFEMDRIATSKGAAGAAAAVAASAGGTGLQTPAGAKAPALDATTSTSSLAKWLRQAAGPSGGRQGALQKPATSVGRASGGGMGQAAPGTWPSPVQATTTAALTQSPADTRAGCRPGAELPPAPRARATAVGAVSRTYRAAPLVRHGEEEAGGSQAVLVSGRDLGVVSRSRAHGLSSGGGSGTEDGELAVAPYAAGVQVVHGRTTAHPAAVTAAHQAHFYSLPTSGTPTQHHAQHPHHVHDAGGQHDLATSYAAAAAAAVSAATSTAVTGTASPAASSPERSAVSFFNPPAPSEPPHEPSLRHAAQLVLSNALMWTTGAATVVSMLGLHALLDPSEPTHIPLLGFVEGTLAWLARCSVPVSLFAMGLWGASRAAETANSGGGRGWIVKTVVYMAIKLLLLPWVMVFVNSLLGLGGRLGRSMVVLTCVPVGQMAFVVSEQYGEGAEAVTGVMQVGLLLMLPHVVAVMAALRWMGLYEEDMLTVGGY</sequence>
<evidence type="ECO:0000256" key="3">
    <source>
        <dbReference type="ARBA" id="ARBA00022448"/>
    </source>
</evidence>
<feature type="transmembrane region" description="Helical" evidence="8">
    <location>
        <begin position="6"/>
        <end position="28"/>
    </location>
</feature>
<proteinExistence type="inferred from homology"/>
<evidence type="ECO:0000256" key="8">
    <source>
        <dbReference type="SAM" id="Phobius"/>
    </source>
</evidence>
<evidence type="ECO:0000256" key="5">
    <source>
        <dbReference type="ARBA" id="ARBA00022989"/>
    </source>
</evidence>
<gene>
    <name evidence="9" type="ORF">HYH02_005132</name>
</gene>
<dbReference type="GO" id="GO:0055085">
    <property type="term" value="P:transmembrane transport"/>
    <property type="evidence" value="ECO:0007669"/>
    <property type="project" value="InterPro"/>
</dbReference>
<keyword evidence="6 8" id="KW-0472">Membrane</keyword>
<feature type="transmembrane region" description="Helical" evidence="8">
    <location>
        <begin position="40"/>
        <end position="59"/>
    </location>
</feature>
<evidence type="ECO:0008006" key="11">
    <source>
        <dbReference type="Google" id="ProtNLM"/>
    </source>
</evidence>
<evidence type="ECO:0000256" key="1">
    <source>
        <dbReference type="ARBA" id="ARBA00004141"/>
    </source>
</evidence>
<keyword evidence="10" id="KW-1185">Reference proteome</keyword>